<evidence type="ECO:0000256" key="1">
    <source>
        <dbReference type="ARBA" id="ARBA00004651"/>
    </source>
</evidence>
<comment type="caution">
    <text evidence="8">The sequence shown here is derived from an EMBL/GenBank/DDBJ whole genome shotgun (WGS) entry which is preliminary data.</text>
</comment>
<dbReference type="GO" id="GO:0140359">
    <property type="term" value="F:ABC-type transporter activity"/>
    <property type="evidence" value="ECO:0007669"/>
    <property type="project" value="InterPro"/>
</dbReference>
<comment type="subcellular location">
    <subcellularLocation>
        <location evidence="1">Cell membrane</location>
        <topology evidence="1">Multi-pass membrane protein</topology>
    </subcellularLocation>
</comment>
<organism evidence="8 9">
    <name type="scientific">Luoshenia tenuis</name>
    <dbReference type="NCBI Taxonomy" id="2763654"/>
    <lineage>
        <taxon>Bacteria</taxon>
        <taxon>Bacillati</taxon>
        <taxon>Bacillota</taxon>
        <taxon>Clostridia</taxon>
        <taxon>Christensenellales</taxon>
        <taxon>Christensenellaceae</taxon>
        <taxon>Luoshenia</taxon>
    </lineage>
</organism>
<dbReference type="InterPro" id="IPR051449">
    <property type="entry name" value="ABC-2_transporter_component"/>
</dbReference>
<evidence type="ECO:0000256" key="3">
    <source>
        <dbReference type="ARBA" id="ARBA00022692"/>
    </source>
</evidence>
<dbReference type="EMBL" id="JACRSO010000001">
    <property type="protein sequence ID" value="MBC8527924.1"/>
    <property type="molecule type" value="Genomic_DNA"/>
</dbReference>
<dbReference type="PANTHER" id="PTHR30294">
    <property type="entry name" value="MEMBRANE COMPONENT OF ABC TRANSPORTER YHHJ-RELATED"/>
    <property type="match status" value="1"/>
</dbReference>
<reference evidence="8" key="1">
    <citation type="submission" date="2020-08" db="EMBL/GenBank/DDBJ databases">
        <title>Genome public.</title>
        <authorList>
            <person name="Liu C."/>
            <person name="Sun Q."/>
        </authorList>
    </citation>
    <scope>NUCLEOTIDE SEQUENCE</scope>
    <source>
        <strain evidence="8">NSJ-44</strain>
    </source>
</reference>
<name>A0A926CYX4_9FIRM</name>
<keyword evidence="2" id="KW-1003">Cell membrane</keyword>
<feature type="transmembrane region" description="Helical" evidence="6">
    <location>
        <begin position="14"/>
        <end position="35"/>
    </location>
</feature>
<dbReference type="RefSeq" id="WP_249284000.1">
    <property type="nucleotide sequence ID" value="NZ_JACRSO010000001.1"/>
</dbReference>
<gene>
    <name evidence="8" type="ORF">H8699_00540</name>
</gene>
<keyword evidence="5 6" id="KW-0472">Membrane</keyword>
<keyword evidence="4 6" id="KW-1133">Transmembrane helix</keyword>
<evidence type="ECO:0000259" key="7">
    <source>
        <dbReference type="Pfam" id="PF12698"/>
    </source>
</evidence>
<evidence type="ECO:0000313" key="9">
    <source>
        <dbReference type="Proteomes" id="UP000654279"/>
    </source>
</evidence>
<feature type="transmembrane region" description="Helical" evidence="6">
    <location>
        <begin position="268"/>
        <end position="291"/>
    </location>
</feature>
<dbReference type="Pfam" id="PF12698">
    <property type="entry name" value="ABC2_membrane_3"/>
    <property type="match status" value="1"/>
</dbReference>
<accession>A0A926CYX4</accession>
<evidence type="ECO:0000256" key="6">
    <source>
        <dbReference type="SAM" id="Phobius"/>
    </source>
</evidence>
<keyword evidence="3 6" id="KW-0812">Transmembrane</keyword>
<evidence type="ECO:0000256" key="4">
    <source>
        <dbReference type="ARBA" id="ARBA00022989"/>
    </source>
</evidence>
<sequence length="387" mass="42300">MQVFRLYFKLIRKVFPSLAIYLGVFLVLAIGFTFLGSDSEQAAFSQEGIKLTIINRDGPSTVADGLAEHLGRSNTLVELPDDTETLQDAIYYRNVSYILIVPDGFSQGFAQGENVTLDKISIPDTTEGMYADTLINQYLATAQLYQKALHDPGRAVQATLEDLQAQTPVSLQNTSLAGEETAGYIFYFKFLAYVLLGMVILGLGTIMMHFNEPNLRRRNLCSPLTLRSINLQLAMGNGIFTLACWLLLTLTGLILYKGALLQSGLLGLLSLNALVFSVVCAAIGFLIGIFVRNATVQSAISNVLTLGMSFLCGVFVPRSVMSSSVLAVSKFLPAYWYVDALENIAGLTRIDFASLQLIFQALGIQLAFAAAIFSIGLLLSRQRRISR</sequence>
<feature type="transmembrane region" description="Helical" evidence="6">
    <location>
        <begin position="231"/>
        <end position="256"/>
    </location>
</feature>
<evidence type="ECO:0000256" key="5">
    <source>
        <dbReference type="ARBA" id="ARBA00023136"/>
    </source>
</evidence>
<evidence type="ECO:0000256" key="2">
    <source>
        <dbReference type="ARBA" id="ARBA00022475"/>
    </source>
</evidence>
<dbReference type="GO" id="GO:0005886">
    <property type="term" value="C:plasma membrane"/>
    <property type="evidence" value="ECO:0007669"/>
    <property type="project" value="UniProtKB-SubCell"/>
</dbReference>
<feature type="transmembrane region" description="Helical" evidence="6">
    <location>
        <begin position="190"/>
        <end position="210"/>
    </location>
</feature>
<dbReference type="Proteomes" id="UP000654279">
    <property type="component" value="Unassembled WGS sequence"/>
</dbReference>
<dbReference type="Gene3D" id="3.40.1710.10">
    <property type="entry name" value="abc type-2 transporter like domain"/>
    <property type="match status" value="1"/>
</dbReference>
<feature type="domain" description="ABC-2 type transporter transmembrane" evidence="7">
    <location>
        <begin position="18"/>
        <end position="377"/>
    </location>
</feature>
<dbReference type="PANTHER" id="PTHR30294:SF29">
    <property type="entry name" value="MULTIDRUG ABC TRANSPORTER PERMEASE YBHS-RELATED"/>
    <property type="match status" value="1"/>
</dbReference>
<keyword evidence="9" id="KW-1185">Reference proteome</keyword>
<dbReference type="InterPro" id="IPR013525">
    <property type="entry name" value="ABC2_TM"/>
</dbReference>
<proteinExistence type="predicted"/>
<protein>
    <submittedName>
        <fullName evidence="8">ABC transporter permease</fullName>
    </submittedName>
</protein>
<dbReference type="AlphaFoldDB" id="A0A926CYX4"/>
<feature type="transmembrane region" description="Helical" evidence="6">
    <location>
        <begin position="303"/>
        <end position="321"/>
    </location>
</feature>
<evidence type="ECO:0000313" key="8">
    <source>
        <dbReference type="EMBL" id="MBC8527924.1"/>
    </source>
</evidence>
<feature type="transmembrane region" description="Helical" evidence="6">
    <location>
        <begin position="357"/>
        <end position="379"/>
    </location>
</feature>